<name>A0A6A5BBA5_NAEFO</name>
<dbReference type="VEuPathDB" id="AmoebaDB:NF0114470"/>
<accession>A0A6A5BBA5</accession>
<dbReference type="VEuPathDB" id="AmoebaDB:NfTy_043520"/>
<feature type="region of interest" description="Disordered" evidence="4">
    <location>
        <begin position="497"/>
        <end position="560"/>
    </location>
</feature>
<feature type="transmembrane region" description="Helical" evidence="5">
    <location>
        <begin position="140"/>
        <end position="159"/>
    </location>
</feature>
<feature type="repeat" description="TPR" evidence="3">
    <location>
        <begin position="411"/>
        <end position="444"/>
    </location>
</feature>
<feature type="compositionally biased region" description="Low complexity" evidence="4">
    <location>
        <begin position="540"/>
        <end position="551"/>
    </location>
</feature>
<dbReference type="OrthoDB" id="1926212at2759"/>
<dbReference type="VEuPathDB" id="AmoebaDB:FDP41_005995"/>
<dbReference type="OMA" id="IHRAPDF"/>
<dbReference type="InterPro" id="IPR011990">
    <property type="entry name" value="TPR-like_helical_dom_sf"/>
</dbReference>
<gene>
    <name evidence="6" type="ORF">FDP41_005995</name>
</gene>
<feature type="repeat" description="TPR" evidence="3">
    <location>
        <begin position="290"/>
        <end position="323"/>
    </location>
</feature>
<dbReference type="RefSeq" id="XP_044559956.1">
    <property type="nucleotide sequence ID" value="XM_044709581.1"/>
</dbReference>
<keyword evidence="5" id="KW-0472">Membrane</keyword>
<evidence type="ECO:0000256" key="2">
    <source>
        <dbReference type="ARBA" id="ARBA00022803"/>
    </source>
</evidence>
<dbReference type="Pfam" id="PF13181">
    <property type="entry name" value="TPR_8"/>
    <property type="match status" value="1"/>
</dbReference>
<dbReference type="PANTHER" id="PTHR44858:SF1">
    <property type="entry name" value="UDP-N-ACETYLGLUCOSAMINE--PEPTIDE N-ACETYLGLUCOSAMINYLTRANSFERASE SPINDLY-RELATED"/>
    <property type="match status" value="1"/>
</dbReference>
<reference evidence="6 7" key="1">
    <citation type="journal article" date="2019" name="Sci. Rep.">
        <title>Nanopore sequencing improves the draft genome of the human pathogenic amoeba Naegleria fowleri.</title>
        <authorList>
            <person name="Liechti N."/>
            <person name="Schurch N."/>
            <person name="Bruggmann R."/>
            <person name="Wittwer M."/>
        </authorList>
    </citation>
    <scope>NUCLEOTIDE SEQUENCE [LARGE SCALE GENOMIC DNA]</scope>
    <source>
        <strain evidence="6 7">ATCC 30894</strain>
    </source>
</reference>
<dbReference type="PROSITE" id="PS50005">
    <property type="entry name" value="TPR"/>
    <property type="match status" value="3"/>
</dbReference>
<keyword evidence="5" id="KW-0812">Transmembrane</keyword>
<evidence type="ECO:0000256" key="3">
    <source>
        <dbReference type="PROSITE-ProRule" id="PRU00339"/>
    </source>
</evidence>
<dbReference type="SMART" id="SM00028">
    <property type="entry name" value="TPR"/>
    <property type="match status" value="5"/>
</dbReference>
<dbReference type="Proteomes" id="UP000444721">
    <property type="component" value="Unassembled WGS sequence"/>
</dbReference>
<evidence type="ECO:0000256" key="5">
    <source>
        <dbReference type="SAM" id="Phobius"/>
    </source>
</evidence>
<feature type="repeat" description="TPR" evidence="3">
    <location>
        <begin position="445"/>
        <end position="478"/>
    </location>
</feature>
<dbReference type="Pfam" id="PF00515">
    <property type="entry name" value="TPR_1"/>
    <property type="match status" value="1"/>
</dbReference>
<evidence type="ECO:0000256" key="4">
    <source>
        <dbReference type="SAM" id="MobiDB-lite"/>
    </source>
</evidence>
<evidence type="ECO:0000256" key="1">
    <source>
        <dbReference type="ARBA" id="ARBA00022737"/>
    </source>
</evidence>
<dbReference type="EMBL" id="VFQX01000048">
    <property type="protein sequence ID" value="KAF0975243.1"/>
    <property type="molecule type" value="Genomic_DNA"/>
</dbReference>
<dbReference type="SUPFAM" id="SSF48452">
    <property type="entry name" value="TPR-like"/>
    <property type="match status" value="1"/>
</dbReference>
<keyword evidence="5" id="KW-1133">Transmembrane helix</keyword>
<organism evidence="6 7">
    <name type="scientific">Naegleria fowleri</name>
    <name type="common">Brain eating amoeba</name>
    <dbReference type="NCBI Taxonomy" id="5763"/>
    <lineage>
        <taxon>Eukaryota</taxon>
        <taxon>Discoba</taxon>
        <taxon>Heterolobosea</taxon>
        <taxon>Tetramitia</taxon>
        <taxon>Eutetramitia</taxon>
        <taxon>Vahlkampfiidae</taxon>
        <taxon>Naegleria</taxon>
    </lineage>
</organism>
<dbReference type="InterPro" id="IPR050498">
    <property type="entry name" value="Ycf3"/>
</dbReference>
<keyword evidence="7" id="KW-1185">Reference proteome</keyword>
<protein>
    <submittedName>
        <fullName evidence="6">Uncharacterized protein</fullName>
    </submittedName>
</protein>
<dbReference type="Gene3D" id="1.25.40.10">
    <property type="entry name" value="Tetratricopeptide repeat domain"/>
    <property type="match status" value="4"/>
</dbReference>
<feature type="compositionally biased region" description="Low complexity" evidence="4">
    <location>
        <begin position="521"/>
        <end position="533"/>
    </location>
</feature>
<keyword evidence="1" id="KW-0677">Repeat</keyword>
<dbReference type="PANTHER" id="PTHR44858">
    <property type="entry name" value="TETRATRICOPEPTIDE REPEAT PROTEIN 6"/>
    <property type="match status" value="1"/>
</dbReference>
<evidence type="ECO:0000313" key="6">
    <source>
        <dbReference type="EMBL" id="KAF0975243.1"/>
    </source>
</evidence>
<dbReference type="GeneID" id="68113213"/>
<sequence length="560" mass="65141">MSSGIQPRRLFKSVSSSTSSSLWISRKGPFTSLWLALLLGKMNSSHHDTLDHHRLYHGSFFRNQNNQDQRQQQNQQQYYYYYHPQHAGYSPSTAINNNLKTNPDPNITTMGSQQNSPIVVQHLIQDINLERRKRRRSNRIIFFLLIMLGVVSFEYWKLYEKFNQRFNFEDLNKLFRKDPSLLPEELPFWISRILPKKSKPTDEEEGEVKSNVDLNSEELKKWLQIAKNLKQEREYNDCIRILENILWKYPTSFAARELYALVLLDKGLYRSALKQFENAVIYSATPTSEASCYNNMGVCLSRLKQHKEAVVCYDQAIQTAPFDAKNRGLYFFNRAISHQHNGDYQLAIQDYSRSIQWEEGPEQNASSLSKKYKQRATCYFLLKQYEKSERDYTQCIHYEEQDKNVNINHKAETYYLRAKDYRKLKNYTSALADLDRAIELKKTDPALFHARAVTYRKLGNYEKALENHNMALHLKSNSAKYKDSMNKTNLLLQQERAALSQQQQQQQRTPPSTSSEDHHMSNSSTDSTSPPSNIVAGSGNTTNLTSNNNNTIVPSGEVNK</sequence>
<evidence type="ECO:0000313" key="7">
    <source>
        <dbReference type="Proteomes" id="UP000444721"/>
    </source>
</evidence>
<dbReference type="AlphaFoldDB" id="A0A6A5BBA5"/>
<comment type="caution">
    <text evidence="6">The sequence shown here is derived from an EMBL/GenBank/DDBJ whole genome shotgun (WGS) entry which is preliminary data.</text>
</comment>
<dbReference type="InterPro" id="IPR019734">
    <property type="entry name" value="TPR_rpt"/>
</dbReference>
<proteinExistence type="predicted"/>
<feature type="compositionally biased region" description="Low complexity" evidence="4">
    <location>
        <begin position="497"/>
        <end position="514"/>
    </location>
</feature>
<keyword evidence="2 3" id="KW-0802">TPR repeat</keyword>